<reference evidence="1" key="1">
    <citation type="journal article" date="2020" name="Stud. Mycol.">
        <title>101 Dothideomycetes genomes: a test case for predicting lifestyles and emergence of pathogens.</title>
        <authorList>
            <person name="Haridas S."/>
            <person name="Albert R."/>
            <person name="Binder M."/>
            <person name="Bloem J."/>
            <person name="Labutti K."/>
            <person name="Salamov A."/>
            <person name="Andreopoulos B."/>
            <person name="Baker S."/>
            <person name="Barry K."/>
            <person name="Bills G."/>
            <person name="Bluhm B."/>
            <person name="Cannon C."/>
            <person name="Castanera R."/>
            <person name="Culley D."/>
            <person name="Daum C."/>
            <person name="Ezra D."/>
            <person name="Gonzalez J."/>
            <person name="Henrissat B."/>
            <person name="Kuo A."/>
            <person name="Liang C."/>
            <person name="Lipzen A."/>
            <person name="Lutzoni F."/>
            <person name="Magnuson J."/>
            <person name="Mondo S."/>
            <person name="Nolan M."/>
            <person name="Ohm R."/>
            <person name="Pangilinan J."/>
            <person name="Park H.-J."/>
            <person name="Ramirez L."/>
            <person name="Alfaro M."/>
            <person name="Sun H."/>
            <person name="Tritt A."/>
            <person name="Yoshinaga Y."/>
            <person name="Zwiers L.-H."/>
            <person name="Turgeon B."/>
            <person name="Goodwin S."/>
            <person name="Spatafora J."/>
            <person name="Crous P."/>
            <person name="Grigoriev I."/>
        </authorList>
    </citation>
    <scope>NUCLEOTIDE SEQUENCE</scope>
    <source>
        <strain evidence="1">CBS 161.51</strain>
    </source>
</reference>
<name>A0A6A5T5U4_9PLEO</name>
<protein>
    <submittedName>
        <fullName evidence="1">Uncharacterized protein</fullName>
    </submittedName>
</protein>
<evidence type="ECO:0000313" key="1">
    <source>
        <dbReference type="EMBL" id="KAF1947951.1"/>
    </source>
</evidence>
<accession>A0A6A5T5U4</accession>
<sequence>MRLRGWRGSQCGGLDKVRRSHTFQKSSSQTQLICSKIRPSAGCCCLAGAFCPRHIQRQTACSLLWQRLIDSCRSDLFDQLTNHCLHCSASLSHGQELGRSPPTSNISHMQTRCRRPKTRPVPAGVASPTLKVAPSSGITRHCIREAGIKERRILQVWGPNRSNRQIAREDARAVDYMQGG</sequence>
<organism evidence="1 2">
    <name type="scientific">Clathrospora elynae</name>
    <dbReference type="NCBI Taxonomy" id="706981"/>
    <lineage>
        <taxon>Eukaryota</taxon>
        <taxon>Fungi</taxon>
        <taxon>Dikarya</taxon>
        <taxon>Ascomycota</taxon>
        <taxon>Pezizomycotina</taxon>
        <taxon>Dothideomycetes</taxon>
        <taxon>Pleosporomycetidae</taxon>
        <taxon>Pleosporales</taxon>
        <taxon>Diademaceae</taxon>
        <taxon>Clathrospora</taxon>
    </lineage>
</organism>
<keyword evidence="2" id="KW-1185">Reference proteome</keyword>
<dbReference type="AlphaFoldDB" id="A0A6A5T5U4"/>
<dbReference type="Proteomes" id="UP000800038">
    <property type="component" value="Unassembled WGS sequence"/>
</dbReference>
<dbReference type="EMBL" id="ML975997">
    <property type="protein sequence ID" value="KAF1947951.1"/>
    <property type="molecule type" value="Genomic_DNA"/>
</dbReference>
<gene>
    <name evidence="1" type="ORF">EJ02DRAFT_9124</name>
</gene>
<proteinExistence type="predicted"/>
<evidence type="ECO:0000313" key="2">
    <source>
        <dbReference type="Proteomes" id="UP000800038"/>
    </source>
</evidence>